<protein>
    <submittedName>
        <fullName evidence="1">Uncharacterized protein</fullName>
    </submittedName>
</protein>
<accession>A0A1V3WMW2</accession>
<evidence type="ECO:0000313" key="1">
    <source>
        <dbReference type="EMBL" id="OOK68275.1"/>
    </source>
</evidence>
<dbReference type="Proteomes" id="UP000188532">
    <property type="component" value="Unassembled WGS sequence"/>
</dbReference>
<sequence>MHRHARRAMAISESSCAPALFGWGFADRRFRPIRPESDT</sequence>
<comment type="caution">
    <text evidence="1">The sequence shown here is derived from an EMBL/GenBank/DDBJ whole genome shotgun (WGS) entry which is preliminary data.</text>
</comment>
<dbReference type="AlphaFoldDB" id="A0A1V3WMW2"/>
<name>A0A1V3WMW2_MYCKA</name>
<dbReference type="EMBL" id="MVBN01000008">
    <property type="protein sequence ID" value="OOK68275.1"/>
    <property type="molecule type" value="Genomic_DNA"/>
</dbReference>
<gene>
    <name evidence="1" type="ORF">BZL29_6817</name>
</gene>
<evidence type="ECO:0000313" key="2">
    <source>
        <dbReference type="Proteomes" id="UP000188532"/>
    </source>
</evidence>
<reference evidence="1 2" key="1">
    <citation type="submission" date="2017-02" db="EMBL/GenBank/DDBJ databases">
        <title>Complete genome sequences of Mycobacterium kansasii strains isolated from rhesus macaques.</title>
        <authorList>
            <person name="Panda A."/>
            <person name="Nagaraj S."/>
            <person name="Zhao X."/>
            <person name="Tettelin H."/>
            <person name="Detolla L.J."/>
        </authorList>
    </citation>
    <scope>NUCLEOTIDE SEQUENCE [LARGE SCALE GENOMIC DNA]</scope>
    <source>
        <strain evidence="1 2">11-3469</strain>
    </source>
</reference>
<organism evidence="1 2">
    <name type="scientific">Mycobacterium kansasii</name>
    <dbReference type="NCBI Taxonomy" id="1768"/>
    <lineage>
        <taxon>Bacteria</taxon>
        <taxon>Bacillati</taxon>
        <taxon>Actinomycetota</taxon>
        <taxon>Actinomycetes</taxon>
        <taxon>Mycobacteriales</taxon>
        <taxon>Mycobacteriaceae</taxon>
        <taxon>Mycobacterium</taxon>
    </lineage>
</organism>
<proteinExistence type="predicted"/>